<evidence type="ECO:0000256" key="5">
    <source>
        <dbReference type="ARBA" id="ARBA00023319"/>
    </source>
</evidence>
<dbReference type="GO" id="GO:0016020">
    <property type="term" value="C:membrane"/>
    <property type="evidence" value="ECO:0007669"/>
    <property type="project" value="UniProtKB-SubCell"/>
</dbReference>
<dbReference type="EMBL" id="JBJQND010000002">
    <property type="protein sequence ID" value="KAL3887422.1"/>
    <property type="molecule type" value="Genomic_DNA"/>
</dbReference>
<dbReference type="InterPro" id="IPR003961">
    <property type="entry name" value="FN3_dom"/>
</dbReference>
<dbReference type="PROSITE" id="PS50853">
    <property type="entry name" value="FN3"/>
    <property type="match status" value="1"/>
</dbReference>
<dbReference type="InterPro" id="IPR003599">
    <property type="entry name" value="Ig_sub"/>
</dbReference>
<dbReference type="PROSITE" id="PS50835">
    <property type="entry name" value="IG_LIKE"/>
    <property type="match status" value="3"/>
</dbReference>
<dbReference type="Pfam" id="PF00041">
    <property type="entry name" value="fn3"/>
    <property type="match status" value="1"/>
</dbReference>
<feature type="domain" description="Ig-like" evidence="7">
    <location>
        <begin position="211"/>
        <end position="291"/>
    </location>
</feature>
<proteinExistence type="predicted"/>
<dbReference type="InterPro" id="IPR013783">
    <property type="entry name" value="Ig-like_fold"/>
</dbReference>
<dbReference type="Gene3D" id="2.60.40.10">
    <property type="entry name" value="Immunoglobulins"/>
    <property type="match status" value="3"/>
</dbReference>
<dbReference type="CDD" id="cd00063">
    <property type="entry name" value="FN3"/>
    <property type="match status" value="1"/>
</dbReference>
<dbReference type="Proteomes" id="UP001634394">
    <property type="component" value="Unassembled WGS sequence"/>
</dbReference>
<feature type="domain" description="Ig-like" evidence="7">
    <location>
        <begin position="294"/>
        <end position="392"/>
    </location>
</feature>
<evidence type="ECO:0000256" key="3">
    <source>
        <dbReference type="ARBA" id="ARBA00023157"/>
    </source>
</evidence>
<dbReference type="SMART" id="SM00409">
    <property type="entry name" value="IG"/>
    <property type="match status" value="3"/>
</dbReference>
<keyword evidence="4" id="KW-0325">Glycoprotein</keyword>
<dbReference type="InterPro" id="IPR013162">
    <property type="entry name" value="CD80_C2-set"/>
</dbReference>
<dbReference type="SMART" id="SM00060">
    <property type="entry name" value="FN3"/>
    <property type="match status" value="1"/>
</dbReference>
<evidence type="ECO:0000313" key="9">
    <source>
        <dbReference type="EMBL" id="KAL3887422.1"/>
    </source>
</evidence>
<evidence type="ECO:0000259" key="8">
    <source>
        <dbReference type="PROSITE" id="PS50853"/>
    </source>
</evidence>
<comment type="subcellular location">
    <subcellularLocation>
        <location evidence="1">Membrane</location>
        <topology evidence="1">Single-pass type I membrane protein</topology>
    </subcellularLocation>
</comment>
<feature type="transmembrane region" description="Helical" evidence="6">
    <location>
        <begin position="623"/>
        <end position="648"/>
    </location>
</feature>
<keyword evidence="6" id="KW-0812">Transmembrane</keyword>
<evidence type="ECO:0000256" key="1">
    <source>
        <dbReference type="ARBA" id="ARBA00004479"/>
    </source>
</evidence>
<keyword evidence="5" id="KW-0393">Immunoglobulin domain</keyword>
<dbReference type="InterPro" id="IPR007110">
    <property type="entry name" value="Ig-like_dom"/>
</dbReference>
<comment type="caution">
    <text evidence="9">The sequence shown here is derived from an EMBL/GenBank/DDBJ whole genome shotgun (WGS) entry which is preliminary data.</text>
</comment>
<evidence type="ECO:0000256" key="6">
    <source>
        <dbReference type="SAM" id="Phobius"/>
    </source>
</evidence>
<evidence type="ECO:0000313" key="10">
    <source>
        <dbReference type="Proteomes" id="UP001634394"/>
    </source>
</evidence>
<evidence type="ECO:0000256" key="4">
    <source>
        <dbReference type="ARBA" id="ARBA00023180"/>
    </source>
</evidence>
<evidence type="ECO:0000256" key="2">
    <source>
        <dbReference type="ARBA" id="ARBA00023136"/>
    </source>
</evidence>
<keyword evidence="3" id="KW-1015">Disulfide bond</keyword>
<dbReference type="Pfam" id="PF08205">
    <property type="entry name" value="C2-set_2"/>
    <property type="match status" value="1"/>
</dbReference>
<name>A0ABD3XQU0_SINWO</name>
<dbReference type="PANTHER" id="PTHR11640">
    <property type="entry name" value="NEPHRIN"/>
    <property type="match status" value="1"/>
</dbReference>
<feature type="domain" description="Ig-like" evidence="7">
    <location>
        <begin position="98"/>
        <end position="205"/>
    </location>
</feature>
<dbReference type="InterPro" id="IPR051275">
    <property type="entry name" value="Cell_adhesion_signaling"/>
</dbReference>
<protein>
    <submittedName>
        <fullName evidence="9">Uncharacterized protein</fullName>
    </submittedName>
</protein>
<reference evidence="9 10" key="1">
    <citation type="submission" date="2024-11" db="EMBL/GenBank/DDBJ databases">
        <title>Chromosome-level genome assembly of the freshwater bivalve Anodonta woodiana.</title>
        <authorList>
            <person name="Chen X."/>
        </authorList>
    </citation>
    <scope>NUCLEOTIDE SEQUENCE [LARGE SCALE GENOMIC DNA]</scope>
    <source>
        <strain evidence="9">MN2024</strain>
        <tissue evidence="9">Gills</tissue>
    </source>
</reference>
<organism evidence="9 10">
    <name type="scientific">Sinanodonta woodiana</name>
    <name type="common">Chinese pond mussel</name>
    <name type="synonym">Anodonta woodiana</name>
    <dbReference type="NCBI Taxonomy" id="1069815"/>
    <lineage>
        <taxon>Eukaryota</taxon>
        <taxon>Metazoa</taxon>
        <taxon>Spiralia</taxon>
        <taxon>Lophotrochozoa</taxon>
        <taxon>Mollusca</taxon>
        <taxon>Bivalvia</taxon>
        <taxon>Autobranchia</taxon>
        <taxon>Heteroconchia</taxon>
        <taxon>Palaeoheterodonta</taxon>
        <taxon>Unionida</taxon>
        <taxon>Unionoidea</taxon>
        <taxon>Unionidae</taxon>
        <taxon>Unioninae</taxon>
        <taxon>Sinanodonta</taxon>
    </lineage>
</organism>
<keyword evidence="6" id="KW-1133">Transmembrane helix</keyword>
<keyword evidence="10" id="KW-1185">Reference proteome</keyword>
<accession>A0ABD3XQU0</accession>
<dbReference type="SUPFAM" id="SSF48726">
    <property type="entry name" value="Immunoglobulin"/>
    <property type="match status" value="3"/>
</dbReference>
<dbReference type="PANTHER" id="PTHR11640:SF164">
    <property type="entry name" value="MAM DOMAIN-CONTAINING GLYCOSYLPHOSPHATIDYLINOSITOL ANCHOR PROTEIN 1"/>
    <property type="match status" value="1"/>
</dbReference>
<keyword evidence="2 6" id="KW-0472">Membrane</keyword>
<evidence type="ECO:0000259" key="7">
    <source>
        <dbReference type="PROSITE" id="PS50835"/>
    </source>
</evidence>
<dbReference type="InterPro" id="IPR036116">
    <property type="entry name" value="FN3_sf"/>
</dbReference>
<sequence>MNRVVPLKGSSLVFSCELSFTSGAIELWKGTGRVADCSSIDYGCTHYSGYSSIVNQTGVFTTISSLTRENEGTYICKLLMHSTESQSNSLTIVVYTIPSRLDFTQVPDGNVDLSVRSARLQCTTSGCTYPPPLIQWLTQGQTSSSPYEVYKTVNPSGTGGSCVPPEQLYTGTLDLQQNITWSDNSDKVLTFSCRIEYPDSRMNLTTSGSQPIKFAVRVTEAFLQQNNQNITSTLTVNSGVPVTLTCLTGTSRPAPTIGWYIGSRPIGSGTSLTFTPSNTDHNEVIFCQVYNIDPNLKVNSSKSSLFVRVRVTEAYLQIKNQNITSTLTVHSGEPVTLTCITGTSRPDPIIDWYIGSRSIGSGTSLTFTPSNTDHNEVIFCQAYNIDPNLKVDSNKPRLFVRAAPKILDVSPSYKGYVGQYTMIQFNVNSITKENLTVTARHSNTSGLIHQGIIQPILPYSIPVNSSQIPMPDFRGIISIGIMSENDFGPYVIEVKNIVGSDSENIQIIRQITPEKPSSFHATNVQEKQLSLRWQAGYNGGYTQTFIVQISHDNITWNNASQVSAGNRDGWFTTVIEDLIPGSDYYFRLCAYNINGRGDLADVQLAIRTLKDVCASDGISVGGAVGAGVGGAVGGIVLGLIGAIIAFTFRRQLNGSKCSCLRSKMRTDDELHSYSNTEMNPQTVKPIYEELNKGNTEQRVYDKISPLEG</sequence>
<dbReference type="InterPro" id="IPR036179">
    <property type="entry name" value="Ig-like_dom_sf"/>
</dbReference>
<dbReference type="SUPFAM" id="SSF49265">
    <property type="entry name" value="Fibronectin type III"/>
    <property type="match status" value="1"/>
</dbReference>
<gene>
    <name evidence="9" type="ORF">ACJMK2_027364</name>
</gene>
<feature type="domain" description="Fibronectin type-III" evidence="8">
    <location>
        <begin position="515"/>
        <end position="611"/>
    </location>
</feature>
<dbReference type="AlphaFoldDB" id="A0ABD3XQU0"/>